<evidence type="ECO:0000259" key="6">
    <source>
        <dbReference type="Pfam" id="PF00389"/>
    </source>
</evidence>
<dbReference type="EMBL" id="NXEJ01000012">
    <property type="protein sequence ID" value="POO48954.1"/>
    <property type="molecule type" value="Genomic_DNA"/>
</dbReference>
<dbReference type="InterPro" id="IPR050857">
    <property type="entry name" value="D-2-hydroxyacid_DH"/>
</dbReference>
<dbReference type="Proteomes" id="UP001277561">
    <property type="component" value="Unassembled WGS sequence"/>
</dbReference>
<dbReference type="PROSITE" id="PS00671">
    <property type="entry name" value="D_2_HYDROXYACID_DH_3"/>
    <property type="match status" value="1"/>
</dbReference>
<evidence type="ECO:0000313" key="11">
    <source>
        <dbReference type="Proteomes" id="UP001277561"/>
    </source>
</evidence>
<dbReference type="PANTHER" id="PTHR42789:SF1">
    <property type="entry name" value="D-ISOMER SPECIFIC 2-HYDROXYACID DEHYDROGENASE FAMILY PROTEIN (AFU_ORTHOLOGUE AFUA_6G10090)"/>
    <property type="match status" value="1"/>
</dbReference>
<name>A0AAE5RTU2_9HYPH</name>
<dbReference type="GO" id="GO:0008652">
    <property type="term" value="P:amino acid biosynthetic process"/>
    <property type="evidence" value="ECO:0007669"/>
    <property type="project" value="UniProtKB-KW"/>
</dbReference>
<sequence length="335" mass="36168">MRMNIAILDDYIGVSQQVADWTSLTSRANVVVFDRPLAVPDEAARALADFDVICTLRERMPIPADLITCLPRLKYIVVTGKRYDTVDVAAAAARGIPVSNTPVVGAGAGGVAELTWGLILAATRHIASEDRMMRDGGWQHQAGTTIGGKTLGILGLGGLGRRVAEIGKVFGMDLVTWSQNMTDEQATACGARRVTKEELFATSDIITVHLALSERTHRIVGPNELRMMKKSAYLINTARGAIIDEQALIDVLASGAIAGAGLDVFENEPLPIDHPFRNLPNVVITPHLGYFTREMLGTYYGDAIRLIGCFLDGKPDRVVNMVKPETAASTILTCR</sequence>
<evidence type="ECO:0000313" key="8">
    <source>
        <dbReference type="EMBL" id="MDX8332469.1"/>
    </source>
</evidence>
<dbReference type="Pfam" id="PF00389">
    <property type="entry name" value="2-Hacid_dh"/>
    <property type="match status" value="1"/>
</dbReference>
<dbReference type="InterPro" id="IPR006139">
    <property type="entry name" value="D-isomer_2_OHA_DH_cat_dom"/>
</dbReference>
<dbReference type="GeneID" id="86882286"/>
<keyword evidence="2" id="KW-0028">Amino-acid biosynthesis</keyword>
<evidence type="ECO:0000256" key="2">
    <source>
        <dbReference type="ARBA" id="ARBA00022605"/>
    </source>
</evidence>
<dbReference type="AlphaFoldDB" id="A0AAE5RTU2"/>
<dbReference type="SUPFAM" id="SSF51735">
    <property type="entry name" value="NAD(P)-binding Rossmann-fold domains"/>
    <property type="match status" value="1"/>
</dbReference>
<evidence type="ECO:0000313" key="10">
    <source>
        <dbReference type="Proteomes" id="UP000237447"/>
    </source>
</evidence>
<feature type="domain" description="D-isomer specific 2-hydroxyacid dehydrogenase catalytic" evidence="6">
    <location>
        <begin position="29"/>
        <end position="317"/>
    </location>
</feature>
<dbReference type="RefSeq" id="WP_103660244.1">
    <property type="nucleotide sequence ID" value="NZ_CP192766.1"/>
</dbReference>
<dbReference type="GO" id="GO:0051287">
    <property type="term" value="F:NAD binding"/>
    <property type="evidence" value="ECO:0007669"/>
    <property type="project" value="InterPro"/>
</dbReference>
<dbReference type="PANTHER" id="PTHR42789">
    <property type="entry name" value="D-ISOMER SPECIFIC 2-HYDROXYACID DEHYDROGENASE FAMILY PROTEIN (AFU_ORTHOLOGUE AFUA_6G10090)"/>
    <property type="match status" value="1"/>
</dbReference>
<dbReference type="InterPro" id="IPR006140">
    <property type="entry name" value="D-isomer_DH_NAD-bd"/>
</dbReference>
<evidence type="ECO:0000313" key="9">
    <source>
        <dbReference type="EMBL" id="POO48954.1"/>
    </source>
</evidence>
<reference evidence="8 11" key="2">
    <citation type="journal article" date="2023" name="Phytobiomes J">
        <title>Deciphering the key players within the bacterial microbiota associated with aerial crown gall tumors on rhododendron: Insights into the gallobiome.</title>
        <authorList>
            <person name="Kuzmanovic N."/>
            <person name="Nesme J."/>
            <person name="Wolf J."/>
            <person name="Neumann-Schaal M."/>
            <person name="Petersen J."/>
            <person name="Fernandez-Gnecco G."/>
            <person name="Sproeer C."/>
            <person name="Bunk B."/>
            <person name="Overmann J."/>
            <person name="Sorensen S.J."/>
            <person name="Idczak E."/>
            <person name="Smalla K."/>
        </authorList>
    </citation>
    <scope>NUCLEOTIDE SEQUENCE [LARGE SCALE GENOMIC DNA]</scope>
    <source>
        <strain evidence="11">rho-14.1</strain>
        <strain evidence="8">Rho-14.1</strain>
    </source>
</reference>
<dbReference type="SUPFAM" id="SSF52283">
    <property type="entry name" value="Formate/glycerate dehydrogenase catalytic domain-like"/>
    <property type="match status" value="1"/>
</dbReference>
<organism evidence="9 10">
    <name type="scientific">Agrobacterium rosae</name>
    <dbReference type="NCBI Taxonomy" id="1972867"/>
    <lineage>
        <taxon>Bacteria</taxon>
        <taxon>Pseudomonadati</taxon>
        <taxon>Pseudomonadota</taxon>
        <taxon>Alphaproteobacteria</taxon>
        <taxon>Hyphomicrobiales</taxon>
        <taxon>Rhizobiaceae</taxon>
        <taxon>Rhizobium/Agrobacterium group</taxon>
        <taxon>Agrobacterium</taxon>
    </lineage>
</organism>
<keyword evidence="4" id="KW-0520">NAD</keyword>
<evidence type="ECO:0000256" key="3">
    <source>
        <dbReference type="ARBA" id="ARBA00023002"/>
    </source>
</evidence>
<reference evidence="9 10" key="1">
    <citation type="journal article" date="2018" name="Syst. Appl. Microbiol.">
        <title>Agrobacterium rosae sp. nov., isolated from galls on different agricultural crops.</title>
        <authorList>
            <person name="Kuzmanovic N."/>
            <person name="Pulawska J."/>
            <person name="Smalla K."/>
            <person name="Nesme X."/>
        </authorList>
    </citation>
    <scope>NUCLEOTIDE SEQUENCE [LARGE SCALE GENOMIC DNA]</scope>
    <source>
        <strain evidence="9 10">NCPPB 1650</strain>
    </source>
</reference>
<accession>A0AAE5RTU2</accession>
<proteinExistence type="inferred from homology"/>
<dbReference type="CDD" id="cd12169">
    <property type="entry name" value="PGDH_like_1"/>
    <property type="match status" value="1"/>
</dbReference>
<evidence type="ECO:0000256" key="4">
    <source>
        <dbReference type="ARBA" id="ARBA00023027"/>
    </source>
</evidence>
<dbReference type="GO" id="GO:0016616">
    <property type="term" value="F:oxidoreductase activity, acting on the CH-OH group of donors, NAD or NADP as acceptor"/>
    <property type="evidence" value="ECO:0007669"/>
    <property type="project" value="InterPro"/>
</dbReference>
<comment type="caution">
    <text evidence="9">The sequence shown here is derived from an EMBL/GenBank/DDBJ whole genome shotgun (WGS) entry which is preliminary data.</text>
</comment>
<dbReference type="InterPro" id="IPR029752">
    <property type="entry name" value="D-isomer_DH_CS1"/>
</dbReference>
<dbReference type="Proteomes" id="UP000237447">
    <property type="component" value="Unassembled WGS sequence"/>
</dbReference>
<dbReference type="InterPro" id="IPR029753">
    <property type="entry name" value="D-isomer_DH_CS"/>
</dbReference>
<evidence type="ECO:0000256" key="5">
    <source>
        <dbReference type="RuleBase" id="RU003719"/>
    </source>
</evidence>
<evidence type="ECO:0000259" key="7">
    <source>
        <dbReference type="Pfam" id="PF02826"/>
    </source>
</evidence>
<protein>
    <submittedName>
        <fullName evidence="8 9">Hydroxyacid dehydrogenase</fullName>
    </submittedName>
</protein>
<dbReference type="EMBL" id="JAVRAD010000018">
    <property type="protein sequence ID" value="MDX8332469.1"/>
    <property type="molecule type" value="Genomic_DNA"/>
</dbReference>
<dbReference type="Pfam" id="PF02826">
    <property type="entry name" value="2-Hacid_dh_C"/>
    <property type="match status" value="1"/>
</dbReference>
<dbReference type="PROSITE" id="PS00065">
    <property type="entry name" value="D_2_HYDROXYACID_DH_1"/>
    <property type="match status" value="1"/>
</dbReference>
<dbReference type="Gene3D" id="3.40.50.720">
    <property type="entry name" value="NAD(P)-binding Rossmann-like Domain"/>
    <property type="match status" value="2"/>
</dbReference>
<evidence type="ECO:0000256" key="1">
    <source>
        <dbReference type="ARBA" id="ARBA00005854"/>
    </source>
</evidence>
<feature type="domain" description="D-isomer specific 2-hydroxyacid dehydrogenase NAD-binding" evidence="7">
    <location>
        <begin position="117"/>
        <end position="289"/>
    </location>
</feature>
<comment type="similarity">
    <text evidence="1 5">Belongs to the D-isomer specific 2-hydroxyacid dehydrogenase family.</text>
</comment>
<keyword evidence="11" id="KW-1185">Reference proteome</keyword>
<dbReference type="InterPro" id="IPR036291">
    <property type="entry name" value="NAD(P)-bd_dom_sf"/>
</dbReference>
<keyword evidence="3 5" id="KW-0560">Oxidoreductase</keyword>
<dbReference type="FunFam" id="3.40.50.720:FF:000203">
    <property type="entry name" value="D-3-phosphoglycerate dehydrogenase (SerA)"/>
    <property type="match status" value="1"/>
</dbReference>
<gene>
    <name evidence="9" type="ORF">CPJ18_23595</name>
    <name evidence="8" type="ORF">RMS29_24985</name>
</gene>